<dbReference type="Proteomes" id="UP000528460">
    <property type="component" value="Unassembled WGS sequence"/>
</dbReference>
<feature type="signal peptide" evidence="1">
    <location>
        <begin position="1"/>
        <end position="22"/>
    </location>
</feature>
<accession>A0A7Y4K003</accession>
<name>A0A7Y4K003_9BACT</name>
<evidence type="ECO:0000313" key="3">
    <source>
        <dbReference type="Proteomes" id="UP000528460"/>
    </source>
</evidence>
<reference evidence="2 3" key="1">
    <citation type="submission" date="2020-05" db="EMBL/GenBank/DDBJ databases">
        <authorList>
            <person name="Whitworth D."/>
        </authorList>
    </citation>
    <scope>NUCLEOTIDE SEQUENCE [LARGE SCALE GENOMIC DNA]</scope>
    <source>
        <strain evidence="2 3">CA046A</strain>
    </source>
</reference>
<sequence>MSSLRALALLAALTLAPSTARAEPEEPTMGVTYVFTTVDAYTVGPVAFDVTGTLAGENVPRTFRFWTSSYFSDRSDSVEASRCDRLGLLVMTRPGRFLLTLRREDYSTGVTCTLSRQ</sequence>
<dbReference type="RefSeq" id="WP_171421067.1">
    <property type="nucleotide sequence ID" value="NZ_JABFJW010000388.1"/>
</dbReference>
<organism evidence="2 3">
    <name type="scientific">Corallococcus exercitus</name>
    <dbReference type="NCBI Taxonomy" id="2316736"/>
    <lineage>
        <taxon>Bacteria</taxon>
        <taxon>Pseudomonadati</taxon>
        <taxon>Myxococcota</taxon>
        <taxon>Myxococcia</taxon>
        <taxon>Myxococcales</taxon>
        <taxon>Cystobacterineae</taxon>
        <taxon>Myxococcaceae</taxon>
        <taxon>Corallococcus</taxon>
    </lineage>
</organism>
<evidence type="ECO:0000256" key="1">
    <source>
        <dbReference type="SAM" id="SignalP"/>
    </source>
</evidence>
<dbReference type="AlphaFoldDB" id="A0A7Y4K003"/>
<keyword evidence="1" id="KW-0732">Signal</keyword>
<comment type="caution">
    <text evidence="2">The sequence shown here is derived from an EMBL/GenBank/DDBJ whole genome shotgun (WGS) entry which is preliminary data.</text>
</comment>
<evidence type="ECO:0008006" key="4">
    <source>
        <dbReference type="Google" id="ProtNLM"/>
    </source>
</evidence>
<evidence type="ECO:0000313" key="2">
    <source>
        <dbReference type="EMBL" id="NOK13923.1"/>
    </source>
</evidence>
<dbReference type="EMBL" id="JABFJW010000388">
    <property type="protein sequence ID" value="NOK13923.1"/>
    <property type="molecule type" value="Genomic_DNA"/>
</dbReference>
<feature type="chain" id="PRO_5030845255" description="Secreted protein" evidence="1">
    <location>
        <begin position="23"/>
        <end position="117"/>
    </location>
</feature>
<protein>
    <recommendedName>
        <fullName evidence="4">Secreted protein</fullName>
    </recommendedName>
</protein>
<gene>
    <name evidence="2" type="ORF">HNS30_33245</name>
</gene>
<proteinExistence type="predicted"/>